<sequence>MNGQMGRSEQGNGSRTVVRQEGQVIRFGVRGVFSTILRSCLST</sequence>
<organism evidence="1">
    <name type="scientific">marine metagenome</name>
    <dbReference type="NCBI Taxonomy" id="408172"/>
    <lineage>
        <taxon>unclassified sequences</taxon>
        <taxon>metagenomes</taxon>
        <taxon>ecological metagenomes</taxon>
    </lineage>
</organism>
<reference evidence="1" key="1">
    <citation type="submission" date="2018-05" db="EMBL/GenBank/DDBJ databases">
        <authorList>
            <person name="Lanie J.A."/>
            <person name="Ng W.-L."/>
            <person name="Kazmierczak K.M."/>
            <person name="Andrzejewski T.M."/>
            <person name="Davidsen T.M."/>
            <person name="Wayne K.J."/>
            <person name="Tettelin H."/>
            <person name="Glass J.I."/>
            <person name="Rusch D."/>
            <person name="Podicherti R."/>
            <person name="Tsui H.-C.T."/>
            <person name="Winkler M.E."/>
        </authorList>
    </citation>
    <scope>NUCLEOTIDE SEQUENCE</scope>
</reference>
<evidence type="ECO:0000313" key="1">
    <source>
        <dbReference type="EMBL" id="SVD11292.1"/>
    </source>
</evidence>
<dbReference type="AlphaFoldDB" id="A0A382SP12"/>
<gene>
    <name evidence="1" type="ORF">METZ01_LOCUS364146</name>
</gene>
<dbReference type="EMBL" id="UINC01130305">
    <property type="protein sequence ID" value="SVD11292.1"/>
    <property type="molecule type" value="Genomic_DNA"/>
</dbReference>
<proteinExistence type="predicted"/>
<name>A0A382SP12_9ZZZZ</name>
<accession>A0A382SP12</accession>
<protein>
    <submittedName>
        <fullName evidence="1">Uncharacterized protein</fullName>
    </submittedName>
</protein>